<dbReference type="Pfam" id="PF03949">
    <property type="entry name" value="Malic_M"/>
    <property type="match status" value="1"/>
</dbReference>
<feature type="binding site" evidence="10">
    <location>
        <begin position="112"/>
        <end position="119"/>
    </location>
    <ligand>
        <name>NADP(+)</name>
        <dbReference type="ChEBI" id="CHEBI:58349"/>
    </ligand>
</feature>
<evidence type="ECO:0000313" key="14">
    <source>
        <dbReference type="Proteomes" id="UP000184144"/>
    </source>
</evidence>
<evidence type="ECO:0000259" key="11">
    <source>
        <dbReference type="SMART" id="SM00919"/>
    </source>
</evidence>
<dbReference type="InterPro" id="IPR045213">
    <property type="entry name" value="Malic_NAD-bd_bact_type"/>
</dbReference>
<evidence type="ECO:0000256" key="2">
    <source>
        <dbReference type="ARBA" id="ARBA00001946"/>
    </source>
</evidence>
<evidence type="ECO:0000256" key="6">
    <source>
        <dbReference type="ARBA" id="ARBA00023002"/>
    </source>
</evidence>
<comment type="similarity">
    <text evidence="4">In the C-terminal section; belongs to the phosphate acetyltransferase and butyryltransferase family.</text>
</comment>
<protein>
    <submittedName>
        <fullName evidence="13">Malate dehydrogenase (Oxaloacetate-decarboxylating)(NADP+)</fullName>
    </submittedName>
</protein>
<dbReference type="InterPro" id="IPR002505">
    <property type="entry name" value="PTA_PTB"/>
</dbReference>
<proteinExistence type="inferred from homology"/>
<evidence type="ECO:0000256" key="9">
    <source>
        <dbReference type="PIRSR" id="PIRSR036684-2"/>
    </source>
</evidence>
<organism evidence="13 14">
    <name type="scientific">Litoreibacter ascidiaceicola</name>
    <dbReference type="NCBI Taxonomy" id="1486859"/>
    <lineage>
        <taxon>Bacteria</taxon>
        <taxon>Pseudomonadati</taxon>
        <taxon>Pseudomonadota</taxon>
        <taxon>Alphaproteobacteria</taxon>
        <taxon>Rhodobacterales</taxon>
        <taxon>Roseobacteraceae</taxon>
        <taxon>Litoreibacter</taxon>
    </lineage>
</organism>
<dbReference type="InterPro" id="IPR012301">
    <property type="entry name" value="Malic_N_dom"/>
</dbReference>
<dbReference type="InterPro" id="IPR042113">
    <property type="entry name" value="P_AcTrfase_dom1"/>
</dbReference>
<evidence type="ECO:0000256" key="10">
    <source>
        <dbReference type="PIRSR" id="PIRSR036684-3"/>
    </source>
</evidence>
<dbReference type="InterPro" id="IPR012188">
    <property type="entry name" value="ME_PTA"/>
</dbReference>
<evidence type="ECO:0000256" key="1">
    <source>
        <dbReference type="ARBA" id="ARBA00001936"/>
    </source>
</evidence>
<evidence type="ECO:0000256" key="8">
    <source>
        <dbReference type="PIRSR" id="PIRSR036684-1"/>
    </source>
</evidence>
<evidence type="ECO:0000256" key="7">
    <source>
        <dbReference type="ARBA" id="ARBA00023268"/>
    </source>
</evidence>
<name>A0A1M5BSR8_9RHOB</name>
<keyword evidence="7" id="KW-0511">Multifunctional enzyme</keyword>
<dbReference type="GO" id="GO:0051287">
    <property type="term" value="F:NAD binding"/>
    <property type="evidence" value="ECO:0007669"/>
    <property type="project" value="InterPro"/>
</dbReference>
<feature type="binding site" evidence="10">
    <location>
        <position position="323"/>
    </location>
    <ligand>
        <name>a divalent metal cation</name>
        <dbReference type="ChEBI" id="CHEBI:60240"/>
    </ligand>
</feature>
<dbReference type="Gene3D" id="3.40.50.10380">
    <property type="entry name" value="Malic enzyme, N-terminal domain"/>
    <property type="match status" value="1"/>
</dbReference>
<dbReference type="PANTHER" id="PTHR43237">
    <property type="entry name" value="NADP-DEPENDENT MALIC ENZYME"/>
    <property type="match status" value="1"/>
</dbReference>
<dbReference type="Pfam" id="PF00390">
    <property type="entry name" value="malic"/>
    <property type="match status" value="1"/>
</dbReference>
<feature type="binding site" evidence="9">
    <location>
        <position position="172"/>
    </location>
    <ligand>
        <name>a divalent metal cation</name>
        <dbReference type="ChEBI" id="CHEBI:60240"/>
    </ligand>
</feature>
<evidence type="ECO:0000313" key="13">
    <source>
        <dbReference type="EMBL" id="SHF45317.1"/>
    </source>
</evidence>
<dbReference type="FunFam" id="3.40.50.720:FF:000095">
    <property type="entry name" value="NADP-dependent malic enzyme"/>
    <property type="match status" value="1"/>
</dbReference>
<feature type="binding site" evidence="10">
    <location>
        <position position="198"/>
    </location>
    <ligand>
        <name>a divalent metal cation</name>
        <dbReference type="ChEBI" id="CHEBI:60240"/>
    </ligand>
</feature>
<feature type="active site" description="Proton acceptor" evidence="8">
    <location>
        <position position="130"/>
    </location>
</feature>
<comment type="similarity">
    <text evidence="3">In the N-terminal section; belongs to the malic enzymes family.</text>
</comment>
<keyword evidence="14" id="KW-1185">Reference proteome</keyword>
<dbReference type="Proteomes" id="UP000184144">
    <property type="component" value="Unassembled WGS sequence"/>
</dbReference>
<dbReference type="InterPro" id="IPR051674">
    <property type="entry name" value="Malate_Decarboxylase"/>
</dbReference>
<dbReference type="EMBL" id="FQUV01000006">
    <property type="protein sequence ID" value="SHF45317.1"/>
    <property type="molecule type" value="Genomic_DNA"/>
</dbReference>
<dbReference type="InterPro" id="IPR015884">
    <property type="entry name" value="Malic_enzyme_CS"/>
</dbReference>
<dbReference type="SUPFAM" id="SSF53223">
    <property type="entry name" value="Aminoacid dehydrogenase-like, N-terminal domain"/>
    <property type="match status" value="1"/>
</dbReference>
<dbReference type="SMART" id="SM01274">
    <property type="entry name" value="malic"/>
    <property type="match status" value="1"/>
</dbReference>
<comment type="cofactor">
    <cofactor evidence="2">
        <name>Mg(2+)</name>
        <dbReference type="ChEBI" id="CHEBI:18420"/>
    </cofactor>
</comment>
<gene>
    <name evidence="13" type="ORF">SAMN05444273_106116</name>
</gene>
<dbReference type="GO" id="GO:0046872">
    <property type="term" value="F:metal ion binding"/>
    <property type="evidence" value="ECO:0007669"/>
    <property type="project" value="UniProtKB-KW"/>
</dbReference>
<dbReference type="CDD" id="cd05311">
    <property type="entry name" value="NAD_bind_2_malic_enz"/>
    <property type="match status" value="1"/>
</dbReference>
<dbReference type="GO" id="GO:0004470">
    <property type="term" value="F:malic enzyme activity"/>
    <property type="evidence" value="ECO:0007669"/>
    <property type="project" value="InterPro"/>
</dbReference>
<dbReference type="Gene3D" id="3.40.50.720">
    <property type="entry name" value="NAD(P)-binding Rossmann-like Domain"/>
    <property type="match status" value="1"/>
</dbReference>
<evidence type="ECO:0000256" key="3">
    <source>
        <dbReference type="ARBA" id="ARBA00007686"/>
    </source>
</evidence>
<keyword evidence="5 9" id="KW-0479">Metal-binding</keyword>
<dbReference type="PROSITE" id="PS00331">
    <property type="entry name" value="MALIC_ENZYMES"/>
    <property type="match status" value="1"/>
</dbReference>
<dbReference type="Gene3D" id="3.40.50.10750">
    <property type="entry name" value="Isocitrate/Isopropylmalate dehydrogenase-like"/>
    <property type="match status" value="1"/>
</dbReference>
<reference evidence="14" key="1">
    <citation type="submission" date="2016-11" db="EMBL/GenBank/DDBJ databases">
        <authorList>
            <person name="Varghese N."/>
            <person name="Submissions S."/>
        </authorList>
    </citation>
    <scope>NUCLEOTIDE SEQUENCE [LARGE SCALE GENOMIC DNA]</scope>
    <source>
        <strain evidence="14">DSM 100566</strain>
    </source>
</reference>
<evidence type="ECO:0000259" key="12">
    <source>
        <dbReference type="SMART" id="SM01274"/>
    </source>
</evidence>
<dbReference type="InterPro" id="IPR042112">
    <property type="entry name" value="P_AcTrfase_dom2"/>
</dbReference>
<dbReference type="SMART" id="SM00919">
    <property type="entry name" value="Malic_M"/>
    <property type="match status" value="1"/>
</dbReference>
<dbReference type="STRING" id="1486859.SAMN05444273_106116"/>
<dbReference type="Pfam" id="PF01515">
    <property type="entry name" value="PTA_PTB"/>
    <property type="match status" value="1"/>
</dbReference>
<dbReference type="PANTHER" id="PTHR43237:SF4">
    <property type="entry name" value="NADP-DEPENDENT MALIC ENZYME"/>
    <property type="match status" value="1"/>
</dbReference>
<keyword evidence="6" id="KW-0560">Oxidoreductase</keyword>
<feature type="domain" description="Malic enzyme N-terminal" evidence="12">
    <location>
        <begin position="54"/>
        <end position="187"/>
    </location>
</feature>
<comment type="cofactor">
    <cofactor evidence="1">
        <name>Mn(2+)</name>
        <dbReference type="ChEBI" id="CHEBI:29035"/>
    </cofactor>
</comment>
<dbReference type="AlphaFoldDB" id="A0A1M5BSR8"/>
<evidence type="ECO:0000256" key="4">
    <source>
        <dbReference type="ARBA" id="ARBA00008756"/>
    </source>
</evidence>
<sequence>MIWEGGRNPEFRWMLSRGVKLGINGDGPTERTSMSKKNRVTDEEALSYHLEPTPGKLEIIASTPMATQRDLSLAYSPGVAVPVEAIAANPETAYDYTTKGNMVAVISNGTAILGLGNLGALASKPVMEGKSVLFKRFADVNSIDLELDTEDPDEFINAVRLMGPSFGGINLEDIKAPECFIIEQRLREIMDIPVFHDDQHGTAVICAAGLLNALHLTGKKIEECKIVLNGAGAAGIACIELIKAMGAKHDNCIACDTKGVIYQGRTEGMNQWKSAHAAKTTDRTLEEAMTGADVFLGVSAKGAVTQGMVKSMADNPVIFAMANPDPEITPEDAHEVRPDAIVATGRSDYPNQVNNVLCFPYLFRGALDIRARTINDAMKIACAEALAKLAREDVPDEVAVAYGQKLTFGRDYIIPTPFDPRLIYTIPPAVAQAGIDTAVARKPIVDFDAYTVSLRSRMDPTASMLEGLHNRAKTKNARMIFAEGDDIRVLRAAVAYQRSGLGQALVVGREDDVKAKLTAAGMEDSYRELSIVNARNTEHLDTYRSFLYSRLQRKGYDAQDVHRLASRDRHVFSALMLAHGHGDGLITGATRKSAHVLELLNHVLDVSPEDGAVGVTALLRNGRIVLIADTLVHEWPDEHTLADIAERGAATARSLGLEPRVAFVSFSTFGYPVSERAEKMHIAPKVLDQRGVDFEYDGEMTVDVAMNPDVLANYSFCRLSGPANVLVVPARHSSSISVKLMQEMGGATVIGPILSGVDHPVQICSTTSTSNDILNMAVMAACNVG</sequence>
<dbReference type="SUPFAM" id="SSF53659">
    <property type="entry name" value="Isocitrate/Isopropylmalate dehydrogenase-like"/>
    <property type="match status" value="1"/>
</dbReference>
<dbReference type="InterPro" id="IPR046346">
    <property type="entry name" value="Aminoacid_DH-like_N_sf"/>
</dbReference>
<feature type="binding site" evidence="9">
    <location>
        <position position="173"/>
    </location>
    <ligand>
        <name>a divalent metal cation</name>
        <dbReference type="ChEBI" id="CHEBI:60240"/>
    </ligand>
</feature>
<dbReference type="GO" id="GO:0016616">
    <property type="term" value="F:oxidoreductase activity, acting on the CH-OH group of donors, NAD or NADP as acceptor"/>
    <property type="evidence" value="ECO:0007669"/>
    <property type="project" value="InterPro"/>
</dbReference>
<dbReference type="InterPro" id="IPR037062">
    <property type="entry name" value="Malic_N_dom_sf"/>
</dbReference>
<dbReference type="Gene3D" id="3.40.50.10950">
    <property type="match status" value="1"/>
</dbReference>
<dbReference type="SUPFAM" id="SSF51735">
    <property type="entry name" value="NAD(P)-binding Rossmann-fold domains"/>
    <property type="match status" value="1"/>
</dbReference>
<dbReference type="GO" id="GO:0006108">
    <property type="term" value="P:malate metabolic process"/>
    <property type="evidence" value="ECO:0007669"/>
    <property type="project" value="InterPro"/>
</dbReference>
<dbReference type="PIRSF" id="PIRSF036684">
    <property type="entry name" value="ME_PTA"/>
    <property type="match status" value="1"/>
</dbReference>
<keyword evidence="10" id="KW-0521">NADP</keyword>
<dbReference type="InterPro" id="IPR012302">
    <property type="entry name" value="Malic_NAD-bd"/>
</dbReference>
<feature type="domain" description="Malic enzyme NAD-binding" evidence="11">
    <location>
        <begin position="199"/>
        <end position="435"/>
    </location>
</feature>
<evidence type="ECO:0000256" key="5">
    <source>
        <dbReference type="ARBA" id="ARBA00022723"/>
    </source>
</evidence>
<accession>A0A1M5BSR8</accession>
<dbReference type="GO" id="GO:0016746">
    <property type="term" value="F:acyltransferase activity"/>
    <property type="evidence" value="ECO:0007669"/>
    <property type="project" value="InterPro"/>
</dbReference>
<dbReference type="InterPro" id="IPR036291">
    <property type="entry name" value="NAD(P)-bd_dom_sf"/>
</dbReference>
<dbReference type="FunFam" id="3.40.50.10380:FF:000003">
    <property type="entry name" value="NADP-dependent malic enzyme"/>
    <property type="match status" value="1"/>
</dbReference>